<dbReference type="EMBL" id="BOPC01000162">
    <property type="protein sequence ID" value="GIJ30821.1"/>
    <property type="molecule type" value="Genomic_DNA"/>
</dbReference>
<comment type="caution">
    <text evidence="1">The sequence shown here is derived from an EMBL/GenBank/DDBJ whole genome shotgun (WGS) entry which is preliminary data.</text>
</comment>
<protein>
    <recommendedName>
        <fullName evidence="3">DUF4178 domain-containing protein</fullName>
    </recommendedName>
</protein>
<sequence>MDALISHRLAKVTRLAWHQPGDPADLKVGPVHLVFDDGRGLLLNGRSDWTLEFVRTQPGDEGWLSAYDYDYLGGRWIARDASTEPPFASVIALPLVDWAPTFNAVNEVVGLKLDFDGQQLTLRTWEGEVTT</sequence>
<reference evidence="1 2" key="1">
    <citation type="submission" date="2021-01" db="EMBL/GenBank/DDBJ databases">
        <title>Whole genome shotgun sequence of Verrucosispora qiuiae NBRC 106684.</title>
        <authorList>
            <person name="Komaki H."/>
            <person name="Tamura T."/>
        </authorList>
    </citation>
    <scope>NUCLEOTIDE SEQUENCE [LARGE SCALE GENOMIC DNA]</scope>
    <source>
        <strain evidence="1 2">NBRC 106684</strain>
    </source>
</reference>
<evidence type="ECO:0000313" key="2">
    <source>
        <dbReference type="Proteomes" id="UP000653076"/>
    </source>
</evidence>
<proteinExistence type="predicted"/>
<accession>A0ABQ4JMJ9</accession>
<name>A0ABQ4JMJ9_9ACTN</name>
<gene>
    <name evidence="1" type="ORF">Vqi01_59830</name>
</gene>
<organism evidence="1 2">
    <name type="scientific">Micromonospora qiuiae</name>
    <dbReference type="NCBI Taxonomy" id="502268"/>
    <lineage>
        <taxon>Bacteria</taxon>
        <taxon>Bacillati</taxon>
        <taxon>Actinomycetota</taxon>
        <taxon>Actinomycetes</taxon>
        <taxon>Micromonosporales</taxon>
        <taxon>Micromonosporaceae</taxon>
        <taxon>Micromonospora</taxon>
    </lineage>
</organism>
<evidence type="ECO:0000313" key="1">
    <source>
        <dbReference type="EMBL" id="GIJ30821.1"/>
    </source>
</evidence>
<evidence type="ECO:0008006" key="3">
    <source>
        <dbReference type="Google" id="ProtNLM"/>
    </source>
</evidence>
<dbReference type="Proteomes" id="UP000653076">
    <property type="component" value="Unassembled WGS sequence"/>
</dbReference>
<dbReference type="RefSeq" id="WP_204038522.1">
    <property type="nucleotide sequence ID" value="NZ_BOPC01000162.1"/>
</dbReference>
<keyword evidence="2" id="KW-1185">Reference proteome</keyword>